<dbReference type="EMBL" id="NOXT01000120">
    <property type="protein sequence ID" value="OYQ26000.1"/>
    <property type="molecule type" value="Genomic_DNA"/>
</dbReference>
<protein>
    <recommendedName>
        <fullName evidence="3">N-acetyltransferase domain-containing protein</fullName>
    </recommendedName>
</protein>
<dbReference type="PROSITE" id="PS51186">
    <property type="entry name" value="GNAT"/>
    <property type="match status" value="1"/>
</dbReference>
<sequence>MHLRPATAADAPAIAALHTASWRVAYAHILSADWLANDLPADRLRVWSARFAALDPAMRVLLAEDADGIAGFVCLFLAADPHWGSHVDNLHVRPGLKGQGLGRQLLAAAAGIALAEAPGLGLDLHVYAANVAARGFYRRLGGLESLAEKEAAPDGSTQAYQRIWWPDPKALTP</sequence>
<evidence type="ECO:0000256" key="1">
    <source>
        <dbReference type="ARBA" id="ARBA00022679"/>
    </source>
</evidence>
<dbReference type="InterPro" id="IPR000182">
    <property type="entry name" value="GNAT_dom"/>
</dbReference>
<evidence type="ECO:0000313" key="4">
    <source>
        <dbReference type="EMBL" id="OYQ26000.1"/>
    </source>
</evidence>
<dbReference type="InterPro" id="IPR050832">
    <property type="entry name" value="Bact_Acetyltransf"/>
</dbReference>
<keyword evidence="1" id="KW-0808">Transferase</keyword>
<dbReference type="AlphaFoldDB" id="A0A255YC13"/>
<evidence type="ECO:0000256" key="2">
    <source>
        <dbReference type="ARBA" id="ARBA00023315"/>
    </source>
</evidence>
<reference evidence="4 5" key="1">
    <citation type="submission" date="2017-07" db="EMBL/GenBank/DDBJ databases">
        <title>Sandarakinorhabdus cyanobacteriorum sp. nov., a novel bacterium isolated from cyanobacterial aggregates in a eutrophic lake.</title>
        <authorList>
            <person name="Cai H."/>
        </authorList>
    </citation>
    <scope>NUCLEOTIDE SEQUENCE [LARGE SCALE GENOMIC DNA]</scope>
    <source>
        <strain evidence="4 5">TH057</strain>
    </source>
</reference>
<comment type="caution">
    <text evidence="4">The sequence shown here is derived from an EMBL/GenBank/DDBJ whole genome shotgun (WGS) entry which is preliminary data.</text>
</comment>
<dbReference type="Pfam" id="PF00583">
    <property type="entry name" value="Acetyltransf_1"/>
    <property type="match status" value="1"/>
</dbReference>
<evidence type="ECO:0000259" key="3">
    <source>
        <dbReference type="PROSITE" id="PS51186"/>
    </source>
</evidence>
<dbReference type="CDD" id="cd04301">
    <property type="entry name" value="NAT_SF"/>
    <property type="match status" value="1"/>
</dbReference>
<dbReference type="SUPFAM" id="SSF55729">
    <property type="entry name" value="Acyl-CoA N-acyltransferases (Nat)"/>
    <property type="match status" value="1"/>
</dbReference>
<dbReference type="RefSeq" id="WP_094474475.1">
    <property type="nucleotide sequence ID" value="NZ_NOXT01000120.1"/>
</dbReference>
<keyword evidence="5" id="KW-1185">Reference proteome</keyword>
<dbReference type="PANTHER" id="PTHR43877">
    <property type="entry name" value="AMINOALKYLPHOSPHONATE N-ACETYLTRANSFERASE-RELATED-RELATED"/>
    <property type="match status" value="1"/>
</dbReference>
<dbReference type="GO" id="GO:0016747">
    <property type="term" value="F:acyltransferase activity, transferring groups other than amino-acyl groups"/>
    <property type="evidence" value="ECO:0007669"/>
    <property type="project" value="InterPro"/>
</dbReference>
<feature type="domain" description="N-acetyltransferase" evidence="3">
    <location>
        <begin position="1"/>
        <end position="167"/>
    </location>
</feature>
<proteinExistence type="predicted"/>
<accession>A0A255YC13</accession>
<keyword evidence="2" id="KW-0012">Acyltransferase</keyword>
<dbReference type="Gene3D" id="3.40.630.30">
    <property type="match status" value="1"/>
</dbReference>
<dbReference type="OrthoDB" id="9789603at2"/>
<organism evidence="4 5">
    <name type="scientific">Sandarakinorhabdus cyanobacteriorum</name>
    <dbReference type="NCBI Taxonomy" id="1981098"/>
    <lineage>
        <taxon>Bacteria</taxon>
        <taxon>Pseudomonadati</taxon>
        <taxon>Pseudomonadota</taxon>
        <taxon>Alphaproteobacteria</taxon>
        <taxon>Sphingomonadales</taxon>
        <taxon>Sphingosinicellaceae</taxon>
        <taxon>Sandarakinorhabdus</taxon>
    </lineage>
</organism>
<evidence type="ECO:0000313" key="5">
    <source>
        <dbReference type="Proteomes" id="UP000216991"/>
    </source>
</evidence>
<gene>
    <name evidence="4" type="ORF">CHU93_12365</name>
</gene>
<name>A0A255YC13_9SPHN</name>
<dbReference type="Proteomes" id="UP000216991">
    <property type="component" value="Unassembled WGS sequence"/>
</dbReference>
<dbReference type="InterPro" id="IPR016181">
    <property type="entry name" value="Acyl_CoA_acyltransferase"/>
</dbReference>